<organism evidence="1">
    <name type="scientific">marine sediment metagenome</name>
    <dbReference type="NCBI Taxonomy" id="412755"/>
    <lineage>
        <taxon>unclassified sequences</taxon>
        <taxon>metagenomes</taxon>
        <taxon>ecological metagenomes</taxon>
    </lineage>
</organism>
<comment type="caution">
    <text evidence="1">The sequence shown here is derived from an EMBL/GenBank/DDBJ whole genome shotgun (WGS) entry which is preliminary data.</text>
</comment>
<proteinExistence type="predicted"/>
<name>X1KGE7_9ZZZZ</name>
<accession>X1KGE7</accession>
<dbReference type="AlphaFoldDB" id="X1KGE7"/>
<gene>
    <name evidence="1" type="ORF">S06H3_17248</name>
</gene>
<sequence length="74" mass="8591">MIDKIQQAVGLVDRMANLSDDVRELLRKRIPEAASGDEYALFYVTRFAYDGKINRDVTNQILDLIRQMVLYIMP</sequence>
<reference evidence="1" key="1">
    <citation type="journal article" date="2014" name="Front. Microbiol.">
        <title>High frequency of phylogenetically diverse reductive dehalogenase-homologous genes in deep subseafloor sedimentary metagenomes.</title>
        <authorList>
            <person name="Kawai M."/>
            <person name="Futagami T."/>
            <person name="Toyoda A."/>
            <person name="Takaki Y."/>
            <person name="Nishi S."/>
            <person name="Hori S."/>
            <person name="Arai W."/>
            <person name="Tsubouchi T."/>
            <person name="Morono Y."/>
            <person name="Uchiyama I."/>
            <person name="Ito T."/>
            <person name="Fujiyama A."/>
            <person name="Inagaki F."/>
            <person name="Takami H."/>
        </authorList>
    </citation>
    <scope>NUCLEOTIDE SEQUENCE</scope>
    <source>
        <strain evidence="1">Expedition CK06-06</strain>
    </source>
</reference>
<dbReference type="EMBL" id="BARV01008605">
    <property type="protein sequence ID" value="GAI05748.1"/>
    <property type="molecule type" value="Genomic_DNA"/>
</dbReference>
<evidence type="ECO:0000313" key="1">
    <source>
        <dbReference type="EMBL" id="GAI05748.1"/>
    </source>
</evidence>
<protein>
    <submittedName>
        <fullName evidence="1">Uncharacterized protein</fullName>
    </submittedName>
</protein>